<dbReference type="Proteomes" id="UP000474640">
    <property type="component" value="Unassembled WGS sequence"/>
</dbReference>
<gene>
    <name evidence="1" type="ORF">TWF970_000762</name>
</gene>
<accession>A0A7C8RIM1</accession>
<reference evidence="1 2" key="1">
    <citation type="submission" date="2020-01" db="EMBL/GenBank/DDBJ databases">
        <authorList>
            <person name="Palmer J.M."/>
        </authorList>
    </citation>
    <scope>NUCLEOTIDE SEQUENCE [LARGE SCALE GENOMIC DNA]</scope>
    <source>
        <strain evidence="1 2">TWF970</strain>
    </source>
</reference>
<evidence type="ECO:0000313" key="1">
    <source>
        <dbReference type="EMBL" id="KAF3291548.1"/>
    </source>
</evidence>
<sequence length="144" mass="16427">MPTSTNAEQKGFLKFVAGTEGCSILCQPITGSCSEFPDWNSPFDYKWVRIRIDYRVVRYEGPSPAERSPVDDPLRAIDYTIFDRIVTRSDKFPGATRLYIVTKAYKSLVDFLKNFERLAPVDPFVKPLDSELQQGGLVRPDTKR</sequence>
<dbReference type="EMBL" id="JAABOJ010000001">
    <property type="protein sequence ID" value="KAF3291548.1"/>
    <property type="molecule type" value="Genomic_DNA"/>
</dbReference>
<evidence type="ECO:0000313" key="2">
    <source>
        <dbReference type="Proteomes" id="UP000474640"/>
    </source>
</evidence>
<proteinExistence type="predicted"/>
<protein>
    <submittedName>
        <fullName evidence="1">Uncharacterized protein</fullName>
    </submittedName>
</protein>
<organism evidence="1 2">
    <name type="scientific">Orbilia oligospora</name>
    <name type="common">Nematode-trapping fungus</name>
    <name type="synonym">Arthrobotrys oligospora</name>
    <dbReference type="NCBI Taxonomy" id="2813651"/>
    <lineage>
        <taxon>Eukaryota</taxon>
        <taxon>Fungi</taxon>
        <taxon>Dikarya</taxon>
        <taxon>Ascomycota</taxon>
        <taxon>Pezizomycotina</taxon>
        <taxon>Orbiliomycetes</taxon>
        <taxon>Orbiliales</taxon>
        <taxon>Orbiliaceae</taxon>
        <taxon>Orbilia</taxon>
    </lineage>
</organism>
<comment type="caution">
    <text evidence="1">The sequence shown here is derived from an EMBL/GenBank/DDBJ whole genome shotgun (WGS) entry which is preliminary data.</text>
</comment>
<name>A0A7C8RIM1_ORBOL</name>
<dbReference type="AlphaFoldDB" id="A0A7C8RIM1"/>